<dbReference type="Pfam" id="PF02633">
    <property type="entry name" value="Creatininase"/>
    <property type="match status" value="1"/>
</dbReference>
<evidence type="ECO:0000313" key="8">
    <source>
        <dbReference type="Proteomes" id="UP000642070"/>
    </source>
</evidence>
<proteinExistence type="inferred from homology"/>
<reference evidence="7" key="2">
    <citation type="submission" date="2020-09" db="EMBL/GenBank/DDBJ databases">
        <authorList>
            <person name="Sun Q."/>
            <person name="Ohkuma M."/>
        </authorList>
    </citation>
    <scope>NUCLEOTIDE SEQUENCE</scope>
    <source>
        <strain evidence="7">JCM 19831</strain>
    </source>
</reference>
<keyword evidence="3" id="KW-0378">Hydrolase</keyword>
<dbReference type="PANTHER" id="PTHR35005:SF1">
    <property type="entry name" value="2-AMINO-5-FORMYLAMINO-6-RIBOSYLAMINOPYRIMIDIN-4(3H)-ONE 5'-MONOPHOSPHATE DEFORMYLASE"/>
    <property type="match status" value="1"/>
</dbReference>
<dbReference type="SUPFAM" id="SSF102215">
    <property type="entry name" value="Creatininase"/>
    <property type="match status" value="1"/>
</dbReference>
<evidence type="ECO:0000256" key="2">
    <source>
        <dbReference type="ARBA" id="ARBA00022723"/>
    </source>
</evidence>
<evidence type="ECO:0000256" key="5">
    <source>
        <dbReference type="ARBA" id="ARBA00024029"/>
    </source>
</evidence>
<dbReference type="EMBL" id="BMPI01000001">
    <property type="protein sequence ID" value="GGM02927.1"/>
    <property type="molecule type" value="Genomic_DNA"/>
</dbReference>
<comment type="cofactor">
    <cofactor evidence="1">
        <name>Zn(2+)</name>
        <dbReference type="ChEBI" id="CHEBI:29105"/>
    </cofactor>
</comment>
<dbReference type="InterPro" id="IPR024087">
    <property type="entry name" value="Creatininase-like_sf"/>
</dbReference>
<gene>
    <name evidence="7" type="ORF">GCM10007977_000380</name>
</gene>
<comment type="similarity">
    <text evidence="5">Belongs to the creatininase superfamily.</text>
</comment>
<dbReference type="GO" id="GO:0016811">
    <property type="term" value="F:hydrolase activity, acting on carbon-nitrogen (but not peptide) bonds, in linear amides"/>
    <property type="evidence" value="ECO:0007669"/>
    <property type="project" value="TreeGrafter"/>
</dbReference>
<name>A0A917SYU4_9ACTN</name>
<evidence type="ECO:0000256" key="1">
    <source>
        <dbReference type="ARBA" id="ARBA00001947"/>
    </source>
</evidence>
<dbReference type="AlphaFoldDB" id="A0A917SYU4"/>
<dbReference type="InterPro" id="IPR003785">
    <property type="entry name" value="Creatininase/forma_Hydrolase"/>
</dbReference>
<sequence>MRTLLAELTRDEAARRAAGAVAVVPVGACEQHGPHLPVGTDLFAVAHIARQAATLAAGTADVIVTPPVPFGYSPYHLPHGPTVTLRTSTLHALLYDVCDSLVRSGFRRVFLLNGHGGNAELIAVVAREVGVDLGVLVGAGSYWTMAWDALEQAGAQERGRLPGHAGAFETSLVAALRPDLVVSPPHGPDSFARNPRGYARQYHVEDPLAWAGEGFSDNPSAASAADGARWLDLAAGSVAEALQEFAARPGGPAGTQGNSAPHGAIPGRHTVAS</sequence>
<feature type="region of interest" description="Disordered" evidence="6">
    <location>
        <begin position="248"/>
        <end position="273"/>
    </location>
</feature>
<organism evidence="7 8">
    <name type="scientific">Dactylosporangium sucinum</name>
    <dbReference type="NCBI Taxonomy" id="1424081"/>
    <lineage>
        <taxon>Bacteria</taxon>
        <taxon>Bacillati</taxon>
        <taxon>Actinomycetota</taxon>
        <taxon>Actinomycetes</taxon>
        <taxon>Micromonosporales</taxon>
        <taxon>Micromonosporaceae</taxon>
        <taxon>Dactylosporangium</taxon>
    </lineage>
</organism>
<evidence type="ECO:0000256" key="6">
    <source>
        <dbReference type="SAM" id="MobiDB-lite"/>
    </source>
</evidence>
<dbReference type="PANTHER" id="PTHR35005">
    <property type="entry name" value="3-DEHYDRO-SCYLLO-INOSOSE HYDROLASE"/>
    <property type="match status" value="1"/>
</dbReference>
<keyword evidence="4" id="KW-0862">Zinc</keyword>
<evidence type="ECO:0000313" key="7">
    <source>
        <dbReference type="EMBL" id="GGM02927.1"/>
    </source>
</evidence>
<dbReference type="Proteomes" id="UP000642070">
    <property type="component" value="Unassembled WGS sequence"/>
</dbReference>
<dbReference type="GO" id="GO:0009231">
    <property type="term" value="P:riboflavin biosynthetic process"/>
    <property type="evidence" value="ECO:0007669"/>
    <property type="project" value="TreeGrafter"/>
</dbReference>
<evidence type="ECO:0000256" key="4">
    <source>
        <dbReference type="ARBA" id="ARBA00022833"/>
    </source>
</evidence>
<evidence type="ECO:0000256" key="3">
    <source>
        <dbReference type="ARBA" id="ARBA00022801"/>
    </source>
</evidence>
<keyword evidence="8" id="KW-1185">Reference proteome</keyword>
<protein>
    <submittedName>
        <fullName evidence="7">Creatinine amidohydrolase</fullName>
    </submittedName>
</protein>
<accession>A0A917SYU4</accession>
<keyword evidence="2" id="KW-0479">Metal-binding</keyword>
<comment type="caution">
    <text evidence="7">The sequence shown here is derived from an EMBL/GenBank/DDBJ whole genome shotgun (WGS) entry which is preliminary data.</text>
</comment>
<dbReference type="GO" id="GO:0046872">
    <property type="term" value="F:metal ion binding"/>
    <property type="evidence" value="ECO:0007669"/>
    <property type="project" value="UniProtKB-KW"/>
</dbReference>
<dbReference type="Gene3D" id="3.40.50.10310">
    <property type="entry name" value="Creatininase"/>
    <property type="match status" value="1"/>
</dbReference>
<reference evidence="7" key="1">
    <citation type="journal article" date="2014" name="Int. J. Syst. Evol. Microbiol.">
        <title>Complete genome sequence of Corynebacterium casei LMG S-19264T (=DSM 44701T), isolated from a smear-ripened cheese.</title>
        <authorList>
            <consortium name="US DOE Joint Genome Institute (JGI-PGF)"/>
            <person name="Walter F."/>
            <person name="Albersmeier A."/>
            <person name="Kalinowski J."/>
            <person name="Ruckert C."/>
        </authorList>
    </citation>
    <scope>NUCLEOTIDE SEQUENCE</scope>
    <source>
        <strain evidence="7">JCM 19831</strain>
    </source>
</reference>
<dbReference type="RefSeq" id="WP_190247602.1">
    <property type="nucleotide sequence ID" value="NZ_BMPI01000001.1"/>
</dbReference>